<protein>
    <submittedName>
        <fullName evidence="6">Stage 0 sporulation protein J</fullName>
    </submittedName>
</protein>
<dbReference type="SMART" id="SM00470">
    <property type="entry name" value="ParB"/>
    <property type="match status" value="1"/>
</dbReference>
<evidence type="ECO:0000259" key="5">
    <source>
        <dbReference type="SMART" id="SM00470"/>
    </source>
</evidence>
<dbReference type="GO" id="GO:0005694">
    <property type="term" value="C:chromosome"/>
    <property type="evidence" value="ECO:0007669"/>
    <property type="project" value="TreeGrafter"/>
</dbReference>
<evidence type="ECO:0000256" key="1">
    <source>
        <dbReference type="ARBA" id="ARBA00004453"/>
    </source>
</evidence>
<name>A0A7I8DDX9_9BACL</name>
<gene>
    <name evidence="6" type="primary">spo0J</name>
    <name evidence="6" type="ORF">skT53_24670</name>
</gene>
<dbReference type="InterPro" id="IPR004437">
    <property type="entry name" value="ParB/RepB/Spo0J"/>
</dbReference>
<dbReference type="EMBL" id="AP023366">
    <property type="protein sequence ID" value="BCJ87482.1"/>
    <property type="molecule type" value="Genomic_DNA"/>
</dbReference>
<dbReference type="GO" id="GO:0009295">
    <property type="term" value="C:nucleoid"/>
    <property type="evidence" value="ECO:0007669"/>
    <property type="project" value="UniProtKB-SubCell"/>
</dbReference>
<dbReference type="InterPro" id="IPR057240">
    <property type="entry name" value="ParB_dimer_C"/>
</dbReference>
<dbReference type="Pfam" id="PF17762">
    <property type="entry name" value="HTH_ParB"/>
    <property type="match status" value="1"/>
</dbReference>
<evidence type="ECO:0000256" key="4">
    <source>
        <dbReference type="ARBA" id="ARBA00023125"/>
    </source>
</evidence>
<dbReference type="GO" id="GO:0045881">
    <property type="term" value="P:positive regulation of sporulation resulting in formation of a cellular spore"/>
    <property type="evidence" value="ECO:0007669"/>
    <property type="project" value="TreeGrafter"/>
</dbReference>
<keyword evidence="4" id="KW-0238">DNA-binding</keyword>
<dbReference type="SUPFAM" id="SSF109709">
    <property type="entry name" value="KorB DNA-binding domain-like"/>
    <property type="match status" value="1"/>
</dbReference>
<dbReference type="CDD" id="cd16393">
    <property type="entry name" value="SPO0J_N"/>
    <property type="match status" value="1"/>
</dbReference>
<evidence type="ECO:0000313" key="7">
    <source>
        <dbReference type="Proteomes" id="UP000593802"/>
    </source>
</evidence>
<dbReference type="GO" id="GO:0003677">
    <property type="term" value="F:DNA binding"/>
    <property type="evidence" value="ECO:0007669"/>
    <property type="project" value="UniProtKB-KW"/>
</dbReference>
<evidence type="ECO:0000313" key="6">
    <source>
        <dbReference type="EMBL" id="BCJ87482.1"/>
    </source>
</evidence>
<dbReference type="Gene3D" id="3.90.1530.30">
    <property type="match status" value="1"/>
</dbReference>
<dbReference type="SUPFAM" id="SSF110849">
    <property type="entry name" value="ParB/Sulfiredoxin"/>
    <property type="match status" value="1"/>
</dbReference>
<dbReference type="InterPro" id="IPR003115">
    <property type="entry name" value="ParB_N"/>
</dbReference>
<reference evidence="6 7" key="1">
    <citation type="submission" date="2020-08" db="EMBL/GenBank/DDBJ databases">
        <title>Complete Genome Sequence of Effusibacillus dendaii Strain skT53, Isolated from Farmland soil.</title>
        <authorList>
            <person name="Konishi T."/>
            <person name="Kawasaki H."/>
        </authorList>
    </citation>
    <scope>NUCLEOTIDE SEQUENCE [LARGE SCALE GENOMIC DNA]</scope>
    <source>
        <strain evidence="7">skT53</strain>
    </source>
</reference>
<dbReference type="KEGG" id="eff:skT53_24670"/>
<dbReference type="PANTHER" id="PTHR33375">
    <property type="entry name" value="CHROMOSOME-PARTITIONING PROTEIN PARB-RELATED"/>
    <property type="match status" value="1"/>
</dbReference>
<comment type="subcellular location">
    <subcellularLocation>
        <location evidence="1">Cytoplasm</location>
        <location evidence="1">Nucleoid</location>
    </subcellularLocation>
</comment>
<evidence type="ECO:0000256" key="2">
    <source>
        <dbReference type="ARBA" id="ARBA00006295"/>
    </source>
</evidence>
<dbReference type="Pfam" id="PF02195">
    <property type="entry name" value="ParB_N"/>
    <property type="match status" value="1"/>
</dbReference>
<accession>A0A7I8DDX9</accession>
<keyword evidence="3" id="KW-0159">Chromosome partition</keyword>
<dbReference type="Gene3D" id="1.10.10.2830">
    <property type="match status" value="1"/>
</dbReference>
<proteinExistence type="inferred from homology"/>
<comment type="similarity">
    <text evidence="2">Belongs to the ParB family.</text>
</comment>
<dbReference type="Proteomes" id="UP000593802">
    <property type="component" value="Chromosome"/>
</dbReference>
<dbReference type="Pfam" id="PF23552">
    <property type="entry name" value="ParB_C"/>
    <property type="match status" value="1"/>
</dbReference>
<dbReference type="FunFam" id="1.10.10.2830:FF:000001">
    <property type="entry name" value="Chromosome partitioning protein ParB"/>
    <property type="match status" value="1"/>
</dbReference>
<dbReference type="InterPro" id="IPR041468">
    <property type="entry name" value="HTH_ParB/Spo0J"/>
</dbReference>
<dbReference type="GO" id="GO:0007059">
    <property type="term" value="P:chromosome segregation"/>
    <property type="evidence" value="ECO:0007669"/>
    <property type="project" value="UniProtKB-KW"/>
</dbReference>
<dbReference type="AlphaFoldDB" id="A0A7I8DDX9"/>
<keyword evidence="7" id="KW-1185">Reference proteome</keyword>
<dbReference type="FunFam" id="3.90.1530.30:FF:000001">
    <property type="entry name" value="Chromosome partitioning protein ParB"/>
    <property type="match status" value="1"/>
</dbReference>
<organism evidence="6 7">
    <name type="scientific">Effusibacillus dendaii</name>
    <dbReference type="NCBI Taxonomy" id="2743772"/>
    <lineage>
        <taxon>Bacteria</taxon>
        <taxon>Bacillati</taxon>
        <taxon>Bacillota</taxon>
        <taxon>Bacilli</taxon>
        <taxon>Bacillales</taxon>
        <taxon>Alicyclobacillaceae</taxon>
        <taxon>Effusibacillus</taxon>
    </lineage>
</organism>
<feature type="domain" description="ParB-like N-terminal" evidence="5">
    <location>
        <begin position="24"/>
        <end position="113"/>
    </location>
</feature>
<dbReference type="InterPro" id="IPR050336">
    <property type="entry name" value="Chromosome_partition/occlusion"/>
</dbReference>
<evidence type="ECO:0000256" key="3">
    <source>
        <dbReference type="ARBA" id="ARBA00022829"/>
    </source>
</evidence>
<dbReference type="PANTHER" id="PTHR33375:SF1">
    <property type="entry name" value="CHROMOSOME-PARTITIONING PROTEIN PARB-RELATED"/>
    <property type="match status" value="1"/>
</dbReference>
<sequence>MMSKRLGKGLEALLPQIGADDTIVQASIDDLRPNPYQPRKEFNQEKLNELTESIKQHGIIQPIIVRKSFRGYEIVAGERRWRAANLAGLTEVPVVVKEFDDRQMTEIALIENLQREDLNPMEVAEAYHNIMEKFELTQEELAKKVGQSRSHVANFLRLLNLPPVIRDHVSRGTISMGHARAVLGLESNEQKIALAKKIVDQDLSVRVVEQMVNQLTQNVSRETKKKKPEENKVIKQYEEKFRSSLGTSVKIHPGKKRGKIEIDYFSLEDLERILNLIGE</sequence>
<dbReference type="InterPro" id="IPR036086">
    <property type="entry name" value="ParB/Sulfiredoxin_sf"/>
</dbReference>
<dbReference type="NCBIfam" id="TIGR00180">
    <property type="entry name" value="parB_part"/>
    <property type="match status" value="1"/>
</dbReference>